<name>A0A2S6H0W0_9PSEU</name>
<dbReference type="Proteomes" id="UP000239203">
    <property type="component" value="Unassembled WGS sequence"/>
</dbReference>
<keyword evidence="3" id="KW-1185">Reference proteome</keyword>
<dbReference type="AlphaFoldDB" id="A0A2S6H0W0"/>
<dbReference type="PANTHER" id="PTHR43680">
    <property type="entry name" value="NITRATE REDUCTASE MOLYBDENUM COFACTOR ASSEMBLY CHAPERONE"/>
    <property type="match status" value="1"/>
</dbReference>
<comment type="caution">
    <text evidence="2">The sequence shown here is derived from an EMBL/GenBank/DDBJ whole genome shotgun (WGS) entry which is preliminary data.</text>
</comment>
<accession>A0A2S6H0W0</accession>
<dbReference type="GO" id="GO:0051082">
    <property type="term" value="F:unfolded protein binding"/>
    <property type="evidence" value="ECO:0007669"/>
    <property type="project" value="InterPro"/>
</dbReference>
<dbReference type="SUPFAM" id="SSF89155">
    <property type="entry name" value="TorD-like"/>
    <property type="match status" value="1"/>
</dbReference>
<dbReference type="RefSeq" id="WP_181043260.1">
    <property type="nucleotide sequence ID" value="NZ_CP154825.1"/>
</dbReference>
<dbReference type="GO" id="GO:0016530">
    <property type="term" value="F:metallochaperone activity"/>
    <property type="evidence" value="ECO:0007669"/>
    <property type="project" value="TreeGrafter"/>
</dbReference>
<organism evidence="2 3">
    <name type="scientific">Actinokineospora auranticolor</name>
    <dbReference type="NCBI Taxonomy" id="155976"/>
    <lineage>
        <taxon>Bacteria</taxon>
        <taxon>Bacillati</taxon>
        <taxon>Actinomycetota</taxon>
        <taxon>Actinomycetes</taxon>
        <taxon>Pseudonocardiales</taxon>
        <taxon>Pseudonocardiaceae</taxon>
        <taxon>Actinokineospora</taxon>
    </lineage>
</organism>
<gene>
    <name evidence="2" type="ORF">CLV40_101302</name>
</gene>
<evidence type="ECO:0000256" key="1">
    <source>
        <dbReference type="ARBA" id="ARBA00023063"/>
    </source>
</evidence>
<dbReference type="Pfam" id="PF02613">
    <property type="entry name" value="Nitrate_red_del"/>
    <property type="match status" value="1"/>
</dbReference>
<dbReference type="GO" id="GO:0051131">
    <property type="term" value="P:chaperone-mediated protein complex assembly"/>
    <property type="evidence" value="ECO:0007669"/>
    <property type="project" value="InterPro"/>
</dbReference>
<keyword evidence="1" id="KW-0534">Nitrate assimilation</keyword>
<dbReference type="EMBL" id="PTIX01000001">
    <property type="protein sequence ID" value="PPK71113.1"/>
    <property type="molecule type" value="Genomic_DNA"/>
</dbReference>
<sequence>MDRKTRLRHRLASCCLHYPDDLIPQVPLLRRCLAEVSAPGVEAVLDYVDGISPVAAARHYVEVFDTKANRCLHLTWYSDGDTRNRGGSLAAIKAEYRQRGYALAPDELPDYLPVLLEFAALTGSQRLLTRFRPSVAMLHRNLVALGTPYAAVVADVLRDVPERDDATPVPRAAPVERVGLEPVLLGYPTFAESHR</sequence>
<dbReference type="NCBIfam" id="TIGR00684">
    <property type="entry name" value="narJ"/>
    <property type="match status" value="1"/>
</dbReference>
<dbReference type="InterPro" id="IPR036411">
    <property type="entry name" value="TorD-like_sf"/>
</dbReference>
<evidence type="ECO:0000313" key="3">
    <source>
        <dbReference type="Proteomes" id="UP000239203"/>
    </source>
</evidence>
<reference evidence="2 3" key="1">
    <citation type="submission" date="2018-02" db="EMBL/GenBank/DDBJ databases">
        <title>Genomic Encyclopedia of Archaeal and Bacterial Type Strains, Phase II (KMG-II): from individual species to whole genera.</title>
        <authorList>
            <person name="Goeker M."/>
        </authorList>
    </citation>
    <scope>NUCLEOTIDE SEQUENCE [LARGE SCALE GENOMIC DNA]</scope>
    <source>
        <strain evidence="2 3">YU 961-1</strain>
    </source>
</reference>
<dbReference type="InterPro" id="IPR003765">
    <property type="entry name" value="NO3_reductase_chaperone_NarJ"/>
</dbReference>
<evidence type="ECO:0000313" key="2">
    <source>
        <dbReference type="EMBL" id="PPK71113.1"/>
    </source>
</evidence>
<dbReference type="Gene3D" id="1.10.3480.10">
    <property type="entry name" value="TorD-like"/>
    <property type="match status" value="1"/>
</dbReference>
<proteinExistence type="predicted"/>
<dbReference type="GO" id="GO:0042128">
    <property type="term" value="P:nitrate assimilation"/>
    <property type="evidence" value="ECO:0007669"/>
    <property type="project" value="UniProtKB-KW"/>
</dbReference>
<dbReference type="PANTHER" id="PTHR43680:SF2">
    <property type="entry name" value="NITRATE REDUCTASE MOLYBDENUM COFACTOR ASSEMBLY CHAPERONE NARJ"/>
    <property type="match status" value="1"/>
</dbReference>
<protein>
    <submittedName>
        <fullName evidence="2">Nitrate reductase delta subunit</fullName>
    </submittedName>
</protein>
<dbReference type="InterPro" id="IPR020945">
    <property type="entry name" value="DMSO/NO3_reduct_chaperone"/>
</dbReference>